<evidence type="ECO:0000259" key="11">
    <source>
        <dbReference type="Pfam" id="PF00370"/>
    </source>
</evidence>
<feature type="binding site" evidence="9">
    <location>
        <position position="246"/>
    </location>
    <ligand>
        <name>glycerol</name>
        <dbReference type="ChEBI" id="CHEBI:17754"/>
    </ligand>
</feature>
<dbReference type="GO" id="GO:0005524">
    <property type="term" value="F:ATP binding"/>
    <property type="evidence" value="ECO:0007669"/>
    <property type="project" value="UniProtKB-UniRule"/>
</dbReference>
<keyword evidence="5 9" id="KW-0418">Kinase</keyword>
<dbReference type="AlphaFoldDB" id="A0A1G9M7D4"/>
<comment type="activity regulation">
    <text evidence="9">Inhibited by fructose 1,6-bisphosphate (FBP).</text>
</comment>
<feature type="binding site" evidence="9">
    <location>
        <position position="19"/>
    </location>
    <ligand>
        <name>ADP</name>
        <dbReference type="ChEBI" id="CHEBI:456216"/>
    </ligand>
</feature>
<feature type="binding site" evidence="9">
    <location>
        <position position="15"/>
    </location>
    <ligand>
        <name>sn-glycerol 3-phosphate</name>
        <dbReference type="ChEBI" id="CHEBI:57597"/>
    </ligand>
</feature>
<evidence type="ECO:0000313" key="13">
    <source>
        <dbReference type="EMBL" id="SDL69595.1"/>
    </source>
</evidence>
<evidence type="ECO:0000256" key="2">
    <source>
        <dbReference type="ARBA" id="ARBA00009156"/>
    </source>
</evidence>
<dbReference type="UniPathway" id="UPA00618">
    <property type="reaction ID" value="UER00672"/>
</dbReference>
<dbReference type="PROSITE" id="PS00933">
    <property type="entry name" value="FGGY_KINASES_1"/>
    <property type="match status" value="1"/>
</dbReference>
<feature type="binding site" evidence="9">
    <location>
        <position position="86"/>
    </location>
    <ligand>
        <name>sn-glycerol 3-phosphate</name>
        <dbReference type="ChEBI" id="CHEBI:57597"/>
    </ligand>
</feature>
<feature type="binding site" evidence="9">
    <location>
        <position position="15"/>
    </location>
    <ligand>
        <name>ATP</name>
        <dbReference type="ChEBI" id="CHEBI:30616"/>
    </ligand>
</feature>
<feature type="binding site" evidence="9">
    <location>
        <position position="411"/>
    </location>
    <ligand>
        <name>ADP</name>
        <dbReference type="ChEBI" id="CHEBI:456216"/>
    </ligand>
</feature>
<dbReference type="OrthoDB" id="9805576at2"/>
<comment type="catalytic activity">
    <reaction evidence="8 9">
        <text>glycerol + ATP = sn-glycerol 3-phosphate + ADP + H(+)</text>
        <dbReference type="Rhea" id="RHEA:21644"/>
        <dbReference type="ChEBI" id="CHEBI:15378"/>
        <dbReference type="ChEBI" id="CHEBI:17754"/>
        <dbReference type="ChEBI" id="CHEBI:30616"/>
        <dbReference type="ChEBI" id="CHEBI:57597"/>
        <dbReference type="ChEBI" id="CHEBI:456216"/>
        <dbReference type="EC" id="2.7.1.30"/>
    </reaction>
</comment>
<dbReference type="Pfam" id="PF02782">
    <property type="entry name" value="FGGY_C"/>
    <property type="match status" value="1"/>
</dbReference>
<dbReference type="GO" id="GO:0004370">
    <property type="term" value="F:glycerol kinase activity"/>
    <property type="evidence" value="ECO:0007669"/>
    <property type="project" value="UniProtKB-UniRule"/>
</dbReference>
<dbReference type="InterPro" id="IPR018485">
    <property type="entry name" value="FGGY_C"/>
</dbReference>
<evidence type="ECO:0000256" key="9">
    <source>
        <dbReference type="HAMAP-Rule" id="MF_00186"/>
    </source>
</evidence>
<dbReference type="PANTHER" id="PTHR10196:SF78">
    <property type="entry name" value="GLYCEROL KINASE"/>
    <property type="match status" value="1"/>
</dbReference>
<comment type="similarity">
    <text evidence="2 9 10">Belongs to the FGGY kinase family.</text>
</comment>
<comment type="pathway">
    <text evidence="1 9">Polyol metabolism; glycerol degradation via glycerol kinase pathway; sn-glycerol 3-phosphate from glycerol: step 1/1.</text>
</comment>
<dbReference type="GO" id="GO:0019563">
    <property type="term" value="P:glycerol catabolic process"/>
    <property type="evidence" value="ECO:0007669"/>
    <property type="project" value="UniProtKB-UniRule"/>
</dbReference>
<evidence type="ECO:0000256" key="1">
    <source>
        <dbReference type="ARBA" id="ARBA00005190"/>
    </source>
</evidence>
<gene>
    <name evidence="9" type="primary">glpK</name>
    <name evidence="13" type="ORF">SAMN04488568_101344</name>
</gene>
<keyword evidence="4 9" id="KW-0547">Nucleotide-binding</keyword>
<evidence type="ECO:0000256" key="3">
    <source>
        <dbReference type="ARBA" id="ARBA00022679"/>
    </source>
</evidence>
<feature type="domain" description="Carbohydrate kinase FGGY C-terminal" evidence="12">
    <location>
        <begin position="263"/>
        <end position="449"/>
    </location>
</feature>
<evidence type="ECO:0000256" key="6">
    <source>
        <dbReference type="ARBA" id="ARBA00022798"/>
    </source>
</evidence>
<feature type="binding site" evidence="9">
    <location>
        <position position="86"/>
    </location>
    <ligand>
        <name>glycerol</name>
        <dbReference type="ChEBI" id="CHEBI:17754"/>
    </ligand>
</feature>
<proteinExistence type="inferred from homology"/>
<dbReference type="GO" id="GO:0006072">
    <property type="term" value="P:glycerol-3-phosphate metabolic process"/>
    <property type="evidence" value="ECO:0007669"/>
    <property type="project" value="InterPro"/>
</dbReference>
<evidence type="ECO:0000256" key="8">
    <source>
        <dbReference type="ARBA" id="ARBA00052101"/>
    </source>
</evidence>
<dbReference type="InterPro" id="IPR018483">
    <property type="entry name" value="Carb_kinase_FGGY_CS"/>
</dbReference>
<dbReference type="NCBIfam" id="TIGR01311">
    <property type="entry name" value="glycerol_kin"/>
    <property type="match status" value="1"/>
</dbReference>
<feature type="binding site" evidence="9">
    <location>
        <position position="16"/>
    </location>
    <ligand>
        <name>ATP</name>
        <dbReference type="ChEBI" id="CHEBI:30616"/>
    </ligand>
</feature>
<dbReference type="InterPro" id="IPR043129">
    <property type="entry name" value="ATPase_NBD"/>
</dbReference>
<feature type="binding site" evidence="9">
    <location>
        <position position="415"/>
    </location>
    <ligand>
        <name>ADP</name>
        <dbReference type="ChEBI" id="CHEBI:456216"/>
    </ligand>
</feature>
<keyword evidence="6 9" id="KW-0319">Glycerol metabolism</keyword>
<evidence type="ECO:0000259" key="12">
    <source>
        <dbReference type="Pfam" id="PF02782"/>
    </source>
</evidence>
<evidence type="ECO:0000256" key="7">
    <source>
        <dbReference type="ARBA" id="ARBA00022840"/>
    </source>
</evidence>
<dbReference type="CDD" id="cd07786">
    <property type="entry name" value="FGGY_EcGK_like"/>
    <property type="match status" value="1"/>
</dbReference>
<keyword evidence="14" id="KW-1185">Reference proteome</keyword>
<dbReference type="InterPro" id="IPR018484">
    <property type="entry name" value="FGGY_N"/>
</dbReference>
<feature type="binding site" evidence="9">
    <location>
        <position position="315"/>
    </location>
    <ligand>
        <name>ATP</name>
        <dbReference type="ChEBI" id="CHEBI:30616"/>
    </ligand>
</feature>
<dbReference type="EC" id="2.7.1.30" evidence="9"/>
<dbReference type="FunFam" id="3.30.420.40:FF:000008">
    <property type="entry name" value="Glycerol kinase"/>
    <property type="match status" value="1"/>
</dbReference>
<protein>
    <recommendedName>
        <fullName evidence="9">Glycerol kinase</fullName>
        <ecNumber evidence="9">2.7.1.30</ecNumber>
    </recommendedName>
    <alternativeName>
        <fullName evidence="9">ATP:glycerol 3-phosphotransferase</fullName>
    </alternativeName>
    <alternativeName>
        <fullName evidence="9">Glycerokinase</fullName>
        <shortName evidence="9">GK</shortName>
    </alternativeName>
</protein>
<feature type="binding site" evidence="9">
    <location>
        <position position="268"/>
    </location>
    <ligand>
        <name>ADP</name>
        <dbReference type="ChEBI" id="CHEBI:456216"/>
    </ligand>
</feature>
<evidence type="ECO:0000256" key="4">
    <source>
        <dbReference type="ARBA" id="ARBA00022741"/>
    </source>
</evidence>
<dbReference type="Gene3D" id="3.30.420.40">
    <property type="match status" value="2"/>
</dbReference>
<feature type="binding site" evidence="9">
    <location>
        <position position="17"/>
    </location>
    <ligand>
        <name>ATP</name>
        <dbReference type="ChEBI" id="CHEBI:30616"/>
    </ligand>
</feature>
<feature type="binding site" evidence="9">
    <location>
        <position position="311"/>
    </location>
    <ligand>
        <name>ADP</name>
        <dbReference type="ChEBI" id="CHEBI:456216"/>
    </ligand>
</feature>
<dbReference type="InterPro" id="IPR005999">
    <property type="entry name" value="Glycerol_kin"/>
</dbReference>
<dbReference type="PANTHER" id="PTHR10196">
    <property type="entry name" value="SUGAR KINASE"/>
    <property type="match status" value="1"/>
</dbReference>
<dbReference type="Proteomes" id="UP000199759">
    <property type="component" value="Unassembled WGS sequence"/>
</dbReference>
<dbReference type="EMBL" id="FNHG01000001">
    <property type="protein sequence ID" value="SDL69595.1"/>
    <property type="molecule type" value="Genomic_DNA"/>
</dbReference>
<comment type="function">
    <text evidence="9">Key enzyme in the regulation of glycerol uptake and metabolism. Catalyzes the phosphorylation of glycerol to yield sn-glycerol 3-phosphate.</text>
</comment>
<dbReference type="FunFam" id="3.30.420.40:FF:000007">
    <property type="entry name" value="Glycerol kinase"/>
    <property type="match status" value="1"/>
</dbReference>
<dbReference type="HAMAP" id="MF_00186">
    <property type="entry name" value="Glycerol_kin"/>
    <property type="match status" value="1"/>
</dbReference>
<dbReference type="GO" id="GO:0005829">
    <property type="term" value="C:cytosol"/>
    <property type="evidence" value="ECO:0007669"/>
    <property type="project" value="UniProtKB-ARBA"/>
</dbReference>
<dbReference type="RefSeq" id="WP_091765796.1">
    <property type="nucleotide sequence ID" value="NZ_FNHG01000001.1"/>
</dbReference>
<evidence type="ECO:0000256" key="10">
    <source>
        <dbReference type="RuleBase" id="RU003733"/>
    </source>
</evidence>
<dbReference type="Pfam" id="PF00370">
    <property type="entry name" value="FGGY_N"/>
    <property type="match status" value="1"/>
</dbReference>
<organism evidence="13 14">
    <name type="scientific">Maricaulis salignorans</name>
    <dbReference type="NCBI Taxonomy" id="144026"/>
    <lineage>
        <taxon>Bacteria</taxon>
        <taxon>Pseudomonadati</taxon>
        <taxon>Pseudomonadota</taxon>
        <taxon>Alphaproteobacteria</taxon>
        <taxon>Maricaulales</taxon>
        <taxon>Maricaulaceae</taxon>
        <taxon>Maricaulis</taxon>
    </lineage>
</organism>
<feature type="binding site" evidence="9">
    <location>
        <position position="246"/>
    </location>
    <ligand>
        <name>sn-glycerol 3-phosphate</name>
        <dbReference type="ChEBI" id="CHEBI:57597"/>
    </ligand>
</feature>
<dbReference type="SUPFAM" id="SSF53067">
    <property type="entry name" value="Actin-like ATPase domain"/>
    <property type="match status" value="2"/>
</dbReference>
<name>A0A1G9M7D4_9PROT</name>
<feature type="binding site" evidence="9">
    <location>
        <position position="247"/>
    </location>
    <ligand>
        <name>glycerol</name>
        <dbReference type="ChEBI" id="CHEBI:17754"/>
    </ligand>
</feature>
<dbReference type="STRING" id="144026.SAMN04488568_101344"/>
<feature type="binding site" evidence="9">
    <location>
        <position position="268"/>
    </location>
    <ligand>
        <name>ATP</name>
        <dbReference type="ChEBI" id="CHEBI:30616"/>
    </ligand>
</feature>
<dbReference type="InterPro" id="IPR000577">
    <property type="entry name" value="Carb_kinase_FGGY"/>
</dbReference>
<dbReference type="PIRSF" id="PIRSF000538">
    <property type="entry name" value="GlpK"/>
    <property type="match status" value="1"/>
</dbReference>
<keyword evidence="3 9" id="KW-0808">Transferase</keyword>
<evidence type="ECO:0000256" key="5">
    <source>
        <dbReference type="ARBA" id="ARBA00022777"/>
    </source>
</evidence>
<keyword evidence="7 9" id="KW-0067">ATP-binding</keyword>
<evidence type="ECO:0000313" key="14">
    <source>
        <dbReference type="Proteomes" id="UP000199759"/>
    </source>
</evidence>
<dbReference type="PROSITE" id="PS00445">
    <property type="entry name" value="FGGY_KINASES_2"/>
    <property type="match status" value="1"/>
</dbReference>
<feature type="binding site" evidence="9">
    <location>
        <position position="85"/>
    </location>
    <ligand>
        <name>sn-glycerol 3-phosphate</name>
        <dbReference type="ChEBI" id="CHEBI:57597"/>
    </ligand>
</feature>
<accession>A0A1G9M7D4</accession>
<dbReference type="NCBIfam" id="NF000756">
    <property type="entry name" value="PRK00047.1"/>
    <property type="match status" value="1"/>
</dbReference>
<feature type="binding site" evidence="9">
    <location>
        <position position="15"/>
    </location>
    <ligand>
        <name>ADP</name>
        <dbReference type="ChEBI" id="CHEBI:456216"/>
    </ligand>
</feature>
<sequence>MFKTRKALLALDQGTTSSRAIVFSTTGEIIAEAQREFEQIYPNPGWVEHDPEVLWATVLATAREALKKAEKKGWSVQAIGLTNQRETTLVWDRATGQAIHNAIVWQDRRTADVCAALRKAGRAETVVSRTGLVLDPYFSATKIAWILDHVDGARERAVKGELAFGTVDSWLIWRLTGGQVHATDATNASRTSLYNIAEGRWDEDLLDLFDVPAALLPDVRDCAGEFGTTAAELLGRSLPITGVAGDQQAAAIGQACFRPGEMKSTYGTGAFLLLNTGKDMVRSRTRLLATIAYRIAGETTYALEGSVLSAGSTVQWLRDGLGLLSQASEISALAAGADPESGVYLVPAFTGLGAPYWDADARGAIIGLTRGAGRAEIAQAAIDSTAHQTCDLLDAMAGDGVTTRTLRVDGGMARNDTVLQRLADLTDIEVVRPKNTETTAWGAAFLAGLGAGLFRKLEDGRAIWKADREFKPACEPAHRERMRAGWKDAVGRVRTG</sequence>
<feature type="binding site" evidence="9">
    <location>
        <position position="85"/>
    </location>
    <ligand>
        <name>glycerol</name>
        <dbReference type="ChEBI" id="CHEBI:17754"/>
    </ligand>
</feature>
<feature type="binding site" evidence="9">
    <location>
        <position position="311"/>
    </location>
    <ligand>
        <name>ATP</name>
        <dbReference type="ChEBI" id="CHEBI:30616"/>
    </ligand>
</feature>
<feature type="binding site" evidence="9">
    <location>
        <position position="137"/>
    </location>
    <ligand>
        <name>glycerol</name>
        <dbReference type="ChEBI" id="CHEBI:17754"/>
    </ligand>
</feature>
<feature type="binding site" evidence="9">
    <location>
        <position position="411"/>
    </location>
    <ligand>
        <name>ATP</name>
        <dbReference type="ChEBI" id="CHEBI:30616"/>
    </ligand>
</feature>
<feature type="domain" description="Carbohydrate kinase FGGY N-terminal" evidence="11">
    <location>
        <begin position="8"/>
        <end position="253"/>
    </location>
</feature>
<reference evidence="13 14" key="1">
    <citation type="submission" date="2016-10" db="EMBL/GenBank/DDBJ databases">
        <authorList>
            <person name="de Groot N.N."/>
        </authorList>
    </citation>
    <scope>NUCLEOTIDE SEQUENCE [LARGE SCALE GENOMIC DNA]</scope>
    <source>
        <strain evidence="13 14">DSM 16077</strain>
    </source>
</reference>
<feature type="binding site" evidence="9">
    <location>
        <position position="137"/>
    </location>
    <ligand>
        <name>sn-glycerol 3-phosphate</name>
        <dbReference type="ChEBI" id="CHEBI:57597"/>
    </ligand>
</feature>